<dbReference type="GO" id="GO:0005525">
    <property type="term" value="F:GTP binding"/>
    <property type="evidence" value="ECO:0007669"/>
    <property type="project" value="InterPro"/>
</dbReference>
<dbReference type="Gene3D" id="3.40.50.300">
    <property type="entry name" value="P-loop containing nucleotide triphosphate hydrolases"/>
    <property type="match status" value="1"/>
</dbReference>
<dbReference type="Proteomes" id="UP000683000">
    <property type="component" value="Unassembled WGS sequence"/>
</dbReference>
<evidence type="ECO:0000313" key="4">
    <source>
        <dbReference type="Proteomes" id="UP000683000"/>
    </source>
</evidence>
<accession>A0A8I3A9X0</accession>
<reference evidence="3" key="1">
    <citation type="submission" date="2021-03" db="EMBL/GenBank/DDBJ databases">
        <title>Evolutionary innovations through gain and loss of genes in the ectomycorrhizal Boletales.</title>
        <authorList>
            <person name="Wu G."/>
            <person name="Miyauchi S."/>
            <person name="Morin E."/>
            <person name="Yang Z.-L."/>
            <person name="Xu J."/>
            <person name="Martin F.M."/>
        </authorList>
    </citation>
    <scope>NUCLEOTIDE SEQUENCE</scope>
    <source>
        <strain evidence="3">BR01</strain>
    </source>
</reference>
<dbReference type="CDD" id="cd00882">
    <property type="entry name" value="Ras_like_GTPase"/>
    <property type="match status" value="1"/>
</dbReference>
<protein>
    <recommendedName>
        <fullName evidence="2">G domain-containing protein</fullName>
    </recommendedName>
</protein>
<sequence>MCLKRQSVQKDDGDCPPTVPNDPSLPNVMVLGPVGGGVSSVVNLIAGKDVARVSNDTTRCTKKMASYRIQLVDGTKIVPITLYDIPGFDYNAKSPLEFPRVPISLAIICLEDFPAQVKATAEYLQNKWRKHGDGNVPVFVVINHIAPKPDAGWWEENKKHFPSLGVVTDHVCLTRRKKEESTRYLHSLIIQHLTAHKVHDRSRAG</sequence>
<evidence type="ECO:0000256" key="1">
    <source>
        <dbReference type="SAM" id="MobiDB-lite"/>
    </source>
</evidence>
<evidence type="ECO:0000313" key="3">
    <source>
        <dbReference type="EMBL" id="KAG6377296.1"/>
    </source>
</evidence>
<organism evidence="3 4">
    <name type="scientific">Boletus reticuloceps</name>
    <dbReference type="NCBI Taxonomy" id="495285"/>
    <lineage>
        <taxon>Eukaryota</taxon>
        <taxon>Fungi</taxon>
        <taxon>Dikarya</taxon>
        <taxon>Basidiomycota</taxon>
        <taxon>Agaricomycotina</taxon>
        <taxon>Agaricomycetes</taxon>
        <taxon>Agaricomycetidae</taxon>
        <taxon>Boletales</taxon>
        <taxon>Boletineae</taxon>
        <taxon>Boletaceae</taxon>
        <taxon>Boletoideae</taxon>
        <taxon>Boletus</taxon>
    </lineage>
</organism>
<dbReference type="EMBL" id="JAGFBS010000009">
    <property type="protein sequence ID" value="KAG6377296.1"/>
    <property type="molecule type" value="Genomic_DNA"/>
</dbReference>
<evidence type="ECO:0000259" key="2">
    <source>
        <dbReference type="Pfam" id="PF01926"/>
    </source>
</evidence>
<dbReference type="SUPFAM" id="SSF52540">
    <property type="entry name" value="P-loop containing nucleoside triphosphate hydrolases"/>
    <property type="match status" value="1"/>
</dbReference>
<gene>
    <name evidence="3" type="ORF">JVT61DRAFT_15083</name>
</gene>
<name>A0A8I3A9X0_9AGAM</name>
<feature type="domain" description="G" evidence="2">
    <location>
        <begin position="28"/>
        <end position="143"/>
    </location>
</feature>
<feature type="region of interest" description="Disordered" evidence="1">
    <location>
        <begin position="1"/>
        <end position="24"/>
    </location>
</feature>
<dbReference type="Pfam" id="PF01926">
    <property type="entry name" value="MMR_HSR1"/>
    <property type="match status" value="1"/>
</dbReference>
<keyword evidence="4" id="KW-1185">Reference proteome</keyword>
<dbReference type="InterPro" id="IPR006073">
    <property type="entry name" value="GTP-bd"/>
</dbReference>
<dbReference type="OrthoDB" id="2624902at2759"/>
<proteinExistence type="predicted"/>
<dbReference type="AlphaFoldDB" id="A0A8I3A9X0"/>
<dbReference type="InterPro" id="IPR027417">
    <property type="entry name" value="P-loop_NTPase"/>
</dbReference>
<comment type="caution">
    <text evidence="3">The sequence shown here is derived from an EMBL/GenBank/DDBJ whole genome shotgun (WGS) entry which is preliminary data.</text>
</comment>